<evidence type="ECO:0000259" key="2">
    <source>
        <dbReference type="Pfam" id="PF13966"/>
    </source>
</evidence>
<keyword evidence="4" id="KW-1185">Reference proteome</keyword>
<proteinExistence type="predicted"/>
<dbReference type="EMBL" id="JABWDY010022495">
    <property type="protein sequence ID" value="KAF5191681.1"/>
    <property type="molecule type" value="Genomic_DNA"/>
</dbReference>
<dbReference type="InterPro" id="IPR012337">
    <property type="entry name" value="RNaseH-like_sf"/>
</dbReference>
<dbReference type="SUPFAM" id="SSF53098">
    <property type="entry name" value="Ribonuclease H-like"/>
    <property type="match status" value="1"/>
</dbReference>
<dbReference type="AlphaFoldDB" id="A0A7J6W3B6"/>
<dbReference type="InterPro" id="IPR036397">
    <property type="entry name" value="RNaseH_sf"/>
</dbReference>
<organism evidence="3 4">
    <name type="scientific">Thalictrum thalictroides</name>
    <name type="common">Rue-anemone</name>
    <name type="synonym">Anemone thalictroides</name>
    <dbReference type="NCBI Taxonomy" id="46969"/>
    <lineage>
        <taxon>Eukaryota</taxon>
        <taxon>Viridiplantae</taxon>
        <taxon>Streptophyta</taxon>
        <taxon>Embryophyta</taxon>
        <taxon>Tracheophyta</taxon>
        <taxon>Spermatophyta</taxon>
        <taxon>Magnoliopsida</taxon>
        <taxon>Ranunculales</taxon>
        <taxon>Ranunculaceae</taxon>
        <taxon>Thalictroideae</taxon>
        <taxon>Thalictrum</taxon>
    </lineage>
</organism>
<dbReference type="Proteomes" id="UP000554482">
    <property type="component" value="Unassembled WGS sequence"/>
</dbReference>
<dbReference type="GO" id="GO:0003676">
    <property type="term" value="F:nucleic acid binding"/>
    <property type="evidence" value="ECO:0007669"/>
    <property type="project" value="InterPro"/>
</dbReference>
<dbReference type="InterPro" id="IPR002156">
    <property type="entry name" value="RNaseH_domain"/>
</dbReference>
<dbReference type="GO" id="GO:0004523">
    <property type="term" value="F:RNA-DNA hybrid ribonuclease activity"/>
    <property type="evidence" value="ECO:0007669"/>
    <property type="project" value="InterPro"/>
</dbReference>
<reference evidence="3 4" key="1">
    <citation type="submission" date="2020-06" db="EMBL/GenBank/DDBJ databases">
        <title>Transcriptomic and genomic resources for Thalictrum thalictroides and T. hernandezii: Facilitating candidate gene discovery in an emerging model plant lineage.</title>
        <authorList>
            <person name="Arias T."/>
            <person name="Riano-Pachon D.M."/>
            <person name="Di Stilio V.S."/>
        </authorList>
    </citation>
    <scope>NUCLEOTIDE SEQUENCE [LARGE SCALE GENOMIC DNA]</scope>
    <source>
        <strain evidence="4">cv. WT478/WT964</strain>
        <tissue evidence="3">Leaves</tissue>
    </source>
</reference>
<dbReference type="PANTHER" id="PTHR47723:SF19">
    <property type="entry name" value="POLYNUCLEOTIDYL TRANSFERASE, RIBONUCLEASE H-LIKE SUPERFAMILY PROTEIN"/>
    <property type="match status" value="1"/>
</dbReference>
<accession>A0A7J6W3B6</accession>
<dbReference type="PANTHER" id="PTHR47723">
    <property type="entry name" value="OS05G0353850 PROTEIN"/>
    <property type="match status" value="1"/>
</dbReference>
<dbReference type="InterPro" id="IPR044730">
    <property type="entry name" value="RNase_H-like_dom_plant"/>
</dbReference>
<evidence type="ECO:0008006" key="5">
    <source>
        <dbReference type="Google" id="ProtNLM"/>
    </source>
</evidence>
<feature type="domain" description="RNase H type-1" evidence="1">
    <location>
        <begin position="6"/>
        <end position="97"/>
    </location>
</feature>
<dbReference type="InterPro" id="IPR053151">
    <property type="entry name" value="RNase_H-like"/>
</dbReference>
<gene>
    <name evidence="3" type="ORF">FRX31_018732</name>
</gene>
<dbReference type="Gene3D" id="3.30.420.10">
    <property type="entry name" value="Ribonuclease H-like superfamily/Ribonuclease H"/>
    <property type="match status" value="1"/>
</dbReference>
<sequence>MFIAAGSECGNAGTSQEAECRGIHAAVTKGIRLQLKNVVIESDNKGAIEYLQGKPSNLSWTASIILDQAKHLSCSFNSVIFSFCYRSGNSSAHIIASQRMRIHGSGCGPKKNLVHKGFDISSLCPLCNLLPESTVHLFLHCPLMLELWTNLLSSDEQILVKVYEADSVVDLFRNWPVKSGNDLMVRVWRYLPYATAWVAWKHRNNKVFNNVVPEVRKMILEIKALAWYWCGIWGGRKGYSFRDLVVNWEGVLAGAVTARVAATGIG</sequence>
<comment type="caution">
    <text evidence="3">The sequence shown here is derived from an EMBL/GenBank/DDBJ whole genome shotgun (WGS) entry which is preliminary data.</text>
</comment>
<feature type="domain" description="Reverse transcriptase zinc-binding" evidence="2">
    <location>
        <begin position="110"/>
        <end position="148"/>
    </location>
</feature>
<evidence type="ECO:0000313" key="3">
    <source>
        <dbReference type="EMBL" id="KAF5191681.1"/>
    </source>
</evidence>
<protein>
    <recommendedName>
        <fullName evidence="5">Reverse transcriptase zinc-binding domain</fullName>
    </recommendedName>
</protein>
<name>A0A7J6W3B6_THATH</name>
<evidence type="ECO:0000313" key="4">
    <source>
        <dbReference type="Proteomes" id="UP000554482"/>
    </source>
</evidence>
<dbReference type="OrthoDB" id="1743609at2759"/>
<evidence type="ECO:0000259" key="1">
    <source>
        <dbReference type="Pfam" id="PF13456"/>
    </source>
</evidence>
<dbReference type="InterPro" id="IPR026960">
    <property type="entry name" value="RVT-Znf"/>
</dbReference>
<dbReference type="Pfam" id="PF13456">
    <property type="entry name" value="RVT_3"/>
    <property type="match status" value="1"/>
</dbReference>
<dbReference type="Pfam" id="PF13966">
    <property type="entry name" value="zf-RVT"/>
    <property type="match status" value="1"/>
</dbReference>
<dbReference type="CDD" id="cd06222">
    <property type="entry name" value="RNase_H_like"/>
    <property type="match status" value="1"/>
</dbReference>